<proteinExistence type="inferred from homology"/>
<accession>A0A7K1US52</accession>
<sequence length="196" mass="20628">MAKHLIARLLRPVRAGIDSTAWYHPAVQQAPETIALTSSAFTDGEAIPVRYAGVGVGDNISPPLNWSGVPTNAAELVLVIEDPDVPLPRPIVHGVVTGINPRSTALPEGAINIGPTQVAHEDSSIAMTIGTGAFRRRGYAGPRPIPGHGPHRYVFQLFALDRVTGLGEGATLGRVMSAIDGHVLARGKAIGIYERA</sequence>
<comment type="similarity">
    <text evidence="1">Belongs to the UPF0098 family.</text>
</comment>
<dbReference type="Proteomes" id="UP000466794">
    <property type="component" value="Unassembled WGS sequence"/>
</dbReference>
<dbReference type="AlphaFoldDB" id="A0A7K1US52"/>
<dbReference type="EMBL" id="WRPP01000001">
    <property type="protein sequence ID" value="MVU77164.1"/>
    <property type="molecule type" value="Genomic_DNA"/>
</dbReference>
<dbReference type="RefSeq" id="WP_157386549.1">
    <property type="nucleotide sequence ID" value="NZ_WRPP01000001.1"/>
</dbReference>
<reference evidence="2 3" key="1">
    <citation type="submission" date="2019-12" db="EMBL/GenBank/DDBJ databases">
        <title>Nocardia sp. nov. ET3-3 isolated from soil.</title>
        <authorList>
            <person name="Kanchanasin P."/>
            <person name="Tanasupawat S."/>
            <person name="Yuki M."/>
            <person name="Kudo T."/>
        </authorList>
    </citation>
    <scope>NUCLEOTIDE SEQUENCE [LARGE SCALE GENOMIC DNA]</scope>
    <source>
        <strain evidence="2 3">ET3-3</strain>
    </source>
</reference>
<gene>
    <name evidence="2" type="ORF">GPX89_07865</name>
</gene>
<dbReference type="SUPFAM" id="SSF49777">
    <property type="entry name" value="PEBP-like"/>
    <property type="match status" value="1"/>
</dbReference>
<evidence type="ECO:0000313" key="2">
    <source>
        <dbReference type="EMBL" id="MVU77164.1"/>
    </source>
</evidence>
<dbReference type="InterPro" id="IPR008914">
    <property type="entry name" value="PEBP"/>
</dbReference>
<dbReference type="PANTHER" id="PTHR30289:SF1">
    <property type="entry name" value="PEBP (PHOSPHATIDYLETHANOLAMINE-BINDING PROTEIN) FAMILY PROTEIN"/>
    <property type="match status" value="1"/>
</dbReference>
<comment type="caution">
    <text evidence="2">The sequence shown here is derived from an EMBL/GenBank/DDBJ whole genome shotgun (WGS) entry which is preliminary data.</text>
</comment>
<keyword evidence="3" id="KW-1185">Reference proteome</keyword>
<dbReference type="PANTHER" id="PTHR30289">
    <property type="entry name" value="UNCHARACTERIZED PROTEIN YBCL-RELATED"/>
    <property type="match status" value="1"/>
</dbReference>
<name>A0A7K1US52_9NOCA</name>
<dbReference type="CDD" id="cd00865">
    <property type="entry name" value="PEBP_bact_arch"/>
    <property type="match status" value="1"/>
</dbReference>
<dbReference type="InterPro" id="IPR036610">
    <property type="entry name" value="PEBP-like_sf"/>
</dbReference>
<dbReference type="NCBIfam" id="TIGR00481">
    <property type="entry name" value="YbhB/YbcL family Raf kinase inhibitor-like protein"/>
    <property type="match status" value="1"/>
</dbReference>
<dbReference type="Pfam" id="PF01161">
    <property type="entry name" value="PBP"/>
    <property type="match status" value="1"/>
</dbReference>
<dbReference type="InterPro" id="IPR005247">
    <property type="entry name" value="YbhB_YbcL/LppC-like"/>
</dbReference>
<evidence type="ECO:0000313" key="3">
    <source>
        <dbReference type="Proteomes" id="UP000466794"/>
    </source>
</evidence>
<evidence type="ECO:0000256" key="1">
    <source>
        <dbReference type="ARBA" id="ARBA00007120"/>
    </source>
</evidence>
<dbReference type="Gene3D" id="3.90.280.10">
    <property type="entry name" value="PEBP-like"/>
    <property type="match status" value="1"/>
</dbReference>
<organism evidence="2 3">
    <name type="scientific">Nocardia terrae</name>
    <dbReference type="NCBI Taxonomy" id="2675851"/>
    <lineage>
        <taxon>Bacteria</taxon>
        <taxon>Bacillati</taxon>
        <taxon>Actinomycetota</taxon>
        <taxon>Actinomycetes</taxon>
        <taxon>Mycobacteriales</taxon>
        <taxon>Nocardiaceae</taxon>
        <taxon>Nocardia</taxon>
    </lineage>
</organism>
<protein>
    <submittedName>
        <fullName evidence="2">YbhB/YbcL family Raf kinase inhibitor-like protein</fullName>
    </submittedName>
</protein>